<evidence type="ECO:0000313" key="3">
    <source>
        <dbReference type="Proteomes" id="UP001609376"/>
    </source>
</evidence>
<protein>
    <submittedName>
        <fullName evidence="2">Esterase-like activity of phytase family protein</fullName>
    </submittedName>
</protein>
<dbReference type="EMBL" id="JBIMPR010000010">
    <property type="protein sequence ID" value="MFH5775367.1"/>
    <property type="molecule type" value="Genomic_DNA"/>
</dbReference>
<proteinExistence type="predicted"/>
<gene>
    <name evidence="2" type="ORF">ACHFJ0_14040</name>
</gene>
<reference evidence="2 3" key="1">
    <citation type="submission" date="2024-10" db="EMBL/GenBank/DDBJ databases">
        <title>Paracoccus drimophilus sp. nov., a novel bacterium from corn roots in Hunan.</title>
        <authorList>
            <person name="Li X."/>
        </authorList>
    </citation>
    <scope>NUCLEOTIDE SEQUENCE [LARGE SCALE GENOMIC DNA]</scope>
    <source>
        <strain evidence="2 3">NGMCC 1.201697</strain>
    </source>
</reference>
<comment type="caution">
    <text evidence="2">The sequence shown here is derived from an EMBL/GenBank/DDBJ whole genome shotgun (WGS) entry which is preliminary data.</text>
</comment>
<organism evidence="2 3">
    <name type="scientific">Paracoccus broussonetiae subsp. drimophilus</name>
    <dbReference type="NCBI Taxonomy" id="3373869"/>
    <lineage>
        <taxon>Bacteria</taxon>
        <taxon>Pseudomonadati</taxon>
        <taxon>Pseudomonadota</taxon>
        <taxon>Alphaproteobacteria</taxon>
        <taxon>Rhodobacterales</taxon>
        <taxon>Paracoccaceae</taxon>
        <taxon>Paracoccus</taxon>
        <taxon>Paracoccus broussonetiae</taxon>
    </lineage>
</organism>
<name>A0ABW7LQM4_9RHOB</name>
<evidence type="ECO:0000313" key="2">
    <source>
        <dbReference type="EMBL" id="MFH5775367.1"/>
    </source>
</evidence>
<evidence type="ECO:0000259" key="1">
    <source>
        <dbReference type="Pfam" id="PF13449"/>
    </source>
</evidence>
<sequence length="345" mass="38429">MPSRRRRALSGLATGHDDGFRRPLGGIALAFLTVLATLSHSCAADPATQSRGVAPLVERVDTHVWSIDEPDFGGYSGLHLSEGGTRFIALSDRATLRWGRIERDPDGRILRVLSEGDTRIKDSEGRPLRPGWRGDSEGLAVGKDGKLWISYEGLTRVVSHDTPESPAHVLPRPEAFKQMQRNSSLESLAILPDGTLLTIPERSGGMNRPFPVWRFRDGAWDQPFSIPRRGDFLAVDADIGPDGRLYLLERDFMGLLGFRSRVRRFDLTPDGVTNEQELLVSLPLQYDNLEGMSVWQGPQGIMLTLISDDNFSRFQRTEFVEFRVVEQQPDPTPPAQSDKTALQSD</sequence>
<dbReference type="Pfam" id="PF13449">
    <property type="entry name" value="Phytase-like"/>
    <property type="match status" value="1"/>
</dbReference>
<accession>A0ABW7LQM4</accession>
<dbReference type="RefSeq" id="WP_395134580.1">
    <property type="nucleotide sequence ID" value="NZ_JBIMPR010000010.1"/>
</dbReference>
<dbReference type="Proteomes" id="UP001609376">
    <property type="component" value="Unassembled WGS sequence"/>
</dbReference>
<keyword evidence="3" id="KW-1185">Reference proteome</keyword>
<dbReference type="InterPro" id="IPR027372">
    <property type="entry name" value="Phytase-like_dom"/>
</dbReference>
<dbReference type="SUPFAM" id="SSF101898">
    <property type="entry name" value="NHL repeat"/>
    <property type="match status" value="1"/>
</dbReference>
<feature type="domain" description="Phytase-like" evidence="1">
    <location>
        <begin position="71"/>
        <end position="311"/>
    </location>
</feature>